<sequence length="110" mass="12448">MAEATELDSQATTTIQLVTRQDQIQQEHLASATKHRKPVAILHLKHLQATKSDIENFKHSLAEEEVGAKPYTTDVLVGSHHPKDERIKSRIEPLLIYKIHKYPSPVPHST</sequence>
<protein>
    <submittedName>
        <fullName evidence="2">Uncharacterized protein</fullName>
    </submittedName>
</protein>
<evidence type="ECO:0000313" key="2">
    <source>
        <dbReference type="WBParaSite" id="jg7136"/>
    </source>
</evidence>
<dbReference type="Proteomes" id="UP000887574">
    <property type="component" value="Unplaced"/>
</dbReference>
<evidence type="ECO:0000313" key="1">
    <source>
        <dbReference type="Proteomes" id="UP000887574"/>
    </source>
</evidence>
<proteinExistence type="predicted"/>
<accession>A0A915ELE7</accession>
<name>A0A915ELE7_9BILA</name>
<keyword evidence="1" id="KW-1185">Reference proteome</keyword>
<dbReference type="WBParaSite" id="jg7136">
    <property type="protein sequence ID" value="jg7136"/>
    <property type="gene ID" value="jg7136"/>
</dbReference>
<dbReference type="AlphaFoldDB" id="A0A915ELE7"/>
<reference evidence="2" key="1">
    <citation type="submission" date="2022-11" db="UniProtKB">
        <authorList>
            <consortium name="WormBaseParasite"/>
        </authorList>
    </citation>
    <scope>IDENTIFICATION</scope>
</reference>
<organism evidence="1 2">
    <name type="scientific">Ditylenchus dipsaci</name>
    <dbReference type="NCBI Taxonomy" id="166011"/>
    <lineage>
        <taxon>Eukaryota</taxon>
        <taxon>Metazoa</taxon>
        <taxon>Ecdysozoa</taxon>
        <taxon>Nematoda</taxon>
        <taxon>Chromadorea</taxon>
        <taxon>Rhabditida</taxon>
        <taxon>Tylenchina</taxon>
        <taxon>Tylenchomorpha</taxon>
        <taxon>Sphaerularioidea</taxon>
        <taxon>Anguinidae</taxon>
        <taxon>Anguininae</taxon>
        <taxon>Ditylenchus</taxon>
    </lineage>
</organism>